<keyword evidence="2" id="KW-1185">Reference proteome</keyword>
<dbReference type="EMBL" id="CAJVQC010013356">
    <property type="protein sequence ID" value="CAG8647472.1"/>
    <property type="molecule type" value="Genomic_DNA"/>
</dbReference>
<reference evidence="1" key="1">
    <citation type="submission" date="2021-06" db="EMBL/GenBank/DDBJ databases">
        <authorList>
            <person name="Kallberg Y."/>
            <person name="Tangrot J."/>
            <person name="Rosling A."/>
        </authorList>
    </citation>
    <scope>NUCLEOTIDE SEQUENCE</scope>
    <source>
        <strain evidence="1">MA461A</strain>
    </source>
</reference>
<dbReference type="Proteomes" id="UP000789920">
    <property type="component" value="Unassembled WGS sequence"/>
</dbReference>
<name>A0ACA9NBJ7_9GLOM</name>
<organism evidence="1 2">
    <name type="scientific">Racocetra persica</name>
    <dbReference type="NCBI Taxonomy" id="160502"/>
    <lineage>
        <taxon>Eukaryota</taxon>
        <taxon>Fungi</taxon>
        <taxon>Fungi incertae sedis</taxon>
        <taxon>Mucoromycota</taxon>
        <taxon>Glomeromycotina</taxon>
        <taxon>Glomeromycetes</taxon>
        <taxon>Diversisporales</taxon>
        <taxon>Gigasporaceae</taxon>
        <taxon>Racocetra</taxon>
    </lineage>
</organism>
<feature type="non-terminal residue" evidence="1">
    <location>
        <position position="1"/>
    </location>
</feature>
<proteinExistence type="predicted"/>
<sequence length="57" mass="6215">PAPENTDQNNSSNTDNSTILSLNTRKAIDVVTTNNNNLIIDVSTNLLLFQDKNAKQA</sequence>
<gene>
    <name evidence="1" type="ORF">RPERSI_LOCUS7734</name>
</gene>
<evidence type="ECO:0000313" key="1">
    <source>
        <dbReference type="EMBL" id="CAG8647472.1"/>
    </source>
</evidence>
<accession>A0ACA9NBJ7</accession>
<protein>
    <submittedName>
        <fullName evidence="1">5226_t:CDS:1</fullName>
    </submittedName>
</protein>
<comment type="caution">
    <text evidence="1">The sequence shown here is derived from an EMBL/GenBank/DDBJ whole genome shotgun (WGS) entry which is preliminary data.</text>
</comment>
<evidence type="ECO:0000313" key="2">
    <source>
        <dbReference type="Proteomes" id="UP000789920"/>
    </source>
</evidence>